<gene>
    <name evidence="4" type="ORF">IPZ78_17000</name>
</gene>
<evidence type="ECO:0000256" key="1">
    <source>
        <dbReference type="ARBA" id="ARBA00006889"/>
    </source>
</evidence>
<dbReference type="PANTHER" id="PTHR10612:SF34">
    <property type="entry name" value="APOLIPOPROTEIN D"/>
    <property type="match status" value="1"/>
</dbReference>
<dbReference type="Gene3D" id="2.40.128.20">
    <property type="match status" value="1"/>
</dbReference>
<accession>A0ABS7Z9F9</accession>
<dbReference type="InterPro" id="IPR000566">
    <property type="entry name" value="Lipocln_cytosolic_FA-bd_dom"/>
</dbReference>
<comment type="similarity">
    <text evidence="1 2">Belongs to the calycin superfamily. Lipocalin family.</text>
</comment>
<dbReference type="SUPFAM" id="SSF50814">
    <property type="entry name" value="Lipocalins"/>
    <property type="match status" value="1"/>
</dbReference>
<evidence type="ECO:0000313" key="5">
    <source>
        <dbReference type="Proteomes" id="UP001165302"/>
    </source>
</evidence>
<dbReference type="InterPro" id="IPR047202">
    <property type="entry name" value="Lipocalin_Blc-like_dom"/>
</dbReference>
<evidence type="ECO:0000313" key="4">
    <source>
        <dbReference type="EMBL" id="MCA5006833.1"/>
    </source>
</evidence>
<evidence type="ECO:0000256" key="2">
    <source>
        <dbReference type="PIRNR" id="PIRNR036893"/>
    </source>
</evidence>
<dbReference type="Pfam" id="PF08212">
    <property type="entry name" value="Lipocalin_2"/>
    <property type="match status" value="1"/>
</dbReference>
<proteinExistence type="inferred from homology"/>
<dbReference type="InterPro" id="IPR002446">
    <property type="entry name" value="Lipocalin_bac"/>
</dbReference>
<feature type="domain" description="Lipocalin/cytosolic fatty-acid binding" evidence="3">
    <location>
        <begin position="40"/>
        <end position="179"/>
    </location>
</feature>
<reference evidence="4" key="1">
    <citation type="submission" date="2020-10" db="EMBL/GenBank/DDBJ databases">
        <authorList>
            <person name="Lu T."/>
            <person name="Wang Q."/>
            <person name="Han X."/>
        </authorList>
    </citation>
    <scope>NUCLEOTIDE SEQUENCE</scope>
    <source>
        <strain evidence="4">WQ 366</strain>
    </source>
</reference>
<dbReference type="InterPro" id="IPR022271">
    <property type="entry name" value="Lipocalin_ApoD"/>
</dbReference>
<sequence length="181" mass="20887">MKNSKILKVVIGTSIIVLPFFINSCKSVKVPTGLSVFENFDVKSYSGKWYEIARFDFKHEKDMDQVTAEYSINDDGSIKVLNKGFDTKKNEWKESEGKAKFVGSPNQGALKVSFFGPFYAGYNIVAMEPNYKNALIFGENKDYIWLLSREKKMTESVKEKFLKIARDYGYDLDRLVWTKHE</sequence>
<protein>
    <submittedName>
        <fullName evidence="4">Lipocalin family protein</fullName>
    </submittedName>
</protein>
<keyword evidence="5" id="KW-1185">Reference proteome</keyword>
<dbReference type="RefSeq" id="WP_225555184.1">
    <property type="nucleotide sequence ID" value="NZ_JADEYP010000056.1"/>
</dbReference>
<name>A0ABS7Z9F9_9SPHI</name>
<dbReference type="Proteomes" id="UP001165302">
    <property type="component" value="Unassembled WGS sequence"/>
</dbReference>
<dbReference type="PRINTS" id="PR01171">
    <property type="entry name" value="BCTLIPOCALIN"/>
</dbReference>
<evidence type="ECO:0000259" key="3">
    <source>
        <dbReference type="Pfam" id="PF08212"/>
    </source>
</evidence>
<dbReference type="EMBL" id="JADEYP010000056">
    <property type="protein sequence ID" value="MCA5006833.1"/>
    <property type="molecule type" value="Genomic_DNA"/>
</dbReference>
<dbReference type="PANTHER" id="PTHR10612">
    <property type="entry name" value="APOLIPOPROTEIN D"/>
    <property type="match status" value="1"/>
</dbReference>
<organism evidence="4 5">
    <name type="scientific">Sphingobacterium bovistauri</name>
    <dbReference type="NCBI Taxonomy" id="2781959"/>
    <lineage>
        <taxon>Bacteria</taxon>
        <taxon>Pseudomonadati</taxon>
        <taxon>Bacteroidota</taxon>
        <taxon>Sphingobacteriia</taxon>
        <taxon>Sphingobacteriales</taxon>
        <taxon>Sphingobacteriaceae</taxon>
        <taxon>Sphingobacterium</taxon>
    </lineage>
</organism>
<comment type="caution">
    <text evidence="4">The sequence shown here is derived from an EMBL/GenBank/DDBJ whole genome shotgun (WGS) entry which is preliminary data.</text>
</comment>
<dbReference type="CDD" id="cd19438">
    <property type="entry name" value="lipocalin_Blc-like"/>
    <property type="match status" value="1"/>
</dbReference>
<dbReference type="InterPro" id="IPR012674">
    <property type="entry name" value="Calycin"/>
</dbReference>
<dbReference type="PIRSF" id="PIRSF036893">
    <property type="entry name" value="Lipocalin_ApoD"/>
    <property type="match status" value="1"/>
</dbReference>